<dbReference type="Proteomes" id="UP000053144">
    <property type="component" value="Chromosome 11"/>
</dbReference>
<keyword evidence="2" id="KW-0812">Transmembrane</keyword>
<name>A0A0L9VS26_PHAAN</name>
<keyword evidence="3" id="KW-1133">Transmembrane helix</keyword>
<comment type="subcellular location">
    <subcellularLocation>
        <location evidence="1">Membrane</location>
        <topology evidence="1">Single-pass membrane protein</topology>
    </subcellularLocation>
</comment>
<dbReference type="Gene3D" id="2.180.10.10">
    <property type="entry name" value="RHS repeat-associated core"/>
    <property type="match status" value="1"/>
</dbReference>
<evidence type="ECO:0000313" key="6">
    <source>
        <dbReference type="Proteomes" id="UP000053144"/>
    </source>
</evidence>
<dbReference type="InterPro" id="IPR012879">
    <property type="entry name" value="CCDC47"/>
</dbReference>
<gene>
    <name evidence="5" type="ORF">LR48_Vigan11g090300</name>
</gene>
<evidence type="ECO:0000256" key="2">
    <source>
        <dbReference type="ARBA" id="ARBA00022692"/>
    </source>
</evidence>
<organism evidence="5 6">
    <name type="scientific">Phaseolus angularis</name>
    <name type="common">Azuki bean</name>
    <name type="synonym">Vigna angularis</name>
    <dbReference type="NCBI Taxonomy" id="3914"/>
    <lineage>
        <taxon>Eukaryota</taxon>
        <taxon>Viridiplantae</taxon>
        <taxon>Streptophyta</taxon>
        <taxon>Embryophyta</taxon>
        <taxon>Tracheophyta</taxon>
        <taxon>Spermatophyta</taxon>
        <taxon>Magnoliopsida</taxon>
        <taxon>eudicotyledons</taxon>
        <taxon>Gunneridae</taxon>
        <taxon>Pentapetalae</taxon>
        <taxon>rosids</taxon>
        <taxon>fabids</taxon>
        <taxon>Fabales</taxon>
        <taxon>Fabaceae</taxon>
        <taxon>Papilionoideae</taxon>
        <taxon>50 kb inversion clade</taxon>
        <taxon>NPAAA clade</taxon>
        <taxon>indigoferoid/millettioid clade</taxon>
        <taxon>Phaseoleae</taxon>
        <taxon>Vigna</taxon>
    </lineage>
</organism>
<dbReference type="GO" id="GO:0005783">
    <property type="term" value="C:endoplasmic reticulum"/>
    <property type="evidence" value="ECO:0007669"/>
    <property type="project" value="InterPro"/>
</dbReference>
<sequence>EKGQTTFKFYASGRRYCQGLLATLELKSRHDLIARIYNMIVPCRDEIAFEVYMNDDAMNHVVFAMAKKKAAKAMHKDVRDLQRFGSVLSPLTSRKWVADDLAVISESKEVAADLITDAVIDQRSRNEEVRGCNFFKWASEDNVDERDTTIGWQRRKIMNLEKSLLRGRAWTTVDERGQAWTSVDERGRAWTSVDERGRAWTSVDERGQPWTTVDERGRPWTSVDERGRPWTTVDKRGRAWTTVDERGRPWTTVNECGRPWTSVPLLDAERPLSGCGRASSLFAERASCSALLGVRFAGRTCVHRASVLFSLDERELDVRSRGERLLSEKYEISQYNMTEDTSENITYHLK</sequence>
<evidence type="ECO:0000313" key="5">
    <source>
        <dbReference type="EMBL" id="KOM57870.1"/>
    </source>
</evidence>
<dbReference type="AlphaFoldDB" id="A0A0L9VS26"/>
<dbReference type="EMBL" id="CM003381">
    <property type="protein sequence ID" value="KOM57870.1"/>
    <property type="molecule type" value="Genomic_DNA"/>
</dbReference>
<evidence type="ECO:0000256" key="3">
    <source>
        <dbReference type="ARBA" id="ARBA00022989"/>
    </source>
</evidence>
<keyword evidence="4" id="KW-0472">Membrane</keyword>
<feature type="non-terminal residue" evidence="5">
    <location>
        <position position="1"/>
    </location>
</feature>
<protein>
    <submittedName>
        <fullName evidence="5">Uncharacterized protein</fullName>
    </submittedName>
</protein>
<accession>A0A0L9VS26</accession>
<evidence type="ECO:0000256" key="4">
    <source>
        <dbReference type="ARBA" id="ARBA00023136"/>
    </source>
</evidence>
<evidence type="ECO:0000256" key="1">
    <source>
        <dbReference type="ARBA" id="ARBA00004167"/>
    </source>
</evidence>
<reference evidence="6" key="1">
    <citation type="journal article" date="2015" name="Proc. Natl. Acad. Sci. U.S.A.">
        <title>Genome sequencing of adzuki bean (Vigna angularis) provides insight into high starch and low fat accumulation and domestication.</title>
        <authorList>
            <person name="Yang K."/>
            <person name="Tian Z."/>
            <person name="Chen C."/>
            <person name="Luo L."/>
            <person name="Zhao B."/>
            <person name="Wang Z."/>
            <person name="Yu L."/>
            <person name="Li Y."/>
            <person name="Sun Y."/>
            <person name="Li W."/>
            <person name="Chen Y."/>
            <person name="Li Y."/>
            <person name="Zhang Y."/>
            <person name="Ai D."/>
            <person name="Zhao J."/>
            <person name="Shang C."/>
            <person name="Ma Y."/>
            <person name="Wu B."/>
            <person name="Wang M."/>
            <person name="Gao L."/>
            <person name="Sun D."/>
            <person name="Zhang P."/>
            <person name="Guo F."/>
            <person name="Wang W."/>
            <person name="Li Y."/>
            <person name="Wang J."/>
            <person name="Varshney R.K."/>
            <person name="Wang J."/>
            <person name="Ling H.Q."/>
            <person name="Wan P."/>
        </authorList>
    </citation>
    <scope>NUCLEOTIDE SEQUENCE</scope>
    <source>
        <strain evidence="6">cv. Jingnong 6</strain>
    </source>
</reference>
<dbReference type="PANTHER" id="PTHR12883:SF0">
    <property type="entry name" value="PAT COMPLEX SUBUNIT CCDC47"/>
    <property type="match status" value="1"/>
</dbReference>
<dbReference type="Pfam" id="PF07946">
    <property type="entry name" value="CCDC47"/>
    <property type="match status" value="1"/>
</dbReference>
<dbReference type="PANTHER" id="PTHR12883">
    <property type="entry name" value="ADIPOCYTE-SPECIFIC PROTEIN 4-RELATED"/>
    <property type="match status" value="1"/>
</dbReference>
<dbReference type="STRING" id="3914.A0A0L9VS26"/>
<dbReference type="GO" id="GO:0016020">
    <property type="term" value="C:membrane"/>
    <property type="evidence" value="ECO:0007669"/>
    <property type="project" value="UniProtKB-SubCell"/>
</dbReference>
<dbReference type="GO" id="GO:0032469">
    <property type="term" value="P:endoplasmic reticulum calcium ion homeostasis"/>
    <property type="evidence" value="ECO:0007669"/>
    <property type="project" value="InterPro"/>
</dbReference>
<dbReference type="Gramene" id="KOM57870">
    <property type="protein sequence ID" value="KOM57870"/>
    <property type="gene ID" value="LR48_Vigan11g090300"/>
</dbReference>
<proteinExistence type="predicted"/>
<dbReference type="GO" id="GO:0005509">
    <property type="term" value="F:calcium ion binding"/>
    <property type="evidence" value="ECO:0007669"/>
    <property type="project" value="InterPro"/>
</dbReference>